<evidence type="ECO:0000313" key="2">
    <source>
        <dbReference type="Proteomes" id="UP000321595"/>
    </source>
</evidence>
<accession>A0A5B8XRF3</accession>
<dbReference type="Proteomes" id="UP000321595">
    <property type="component" value="Chromosome"/>
</dbReference>
<sequence>MNSLCQILPHLCVFLVFPSDVPHQLHPTWSQNGQTIKPAVDVHLSEDGRRGFLSFETPHTKWNSRVYGMWKAEIADLNSDGFHEVVLGVWTRVKRHDEPLPARAIWVLEWRDGGLREVWRGSAMALPLKDFRVEENTVWTTECKAKTCFKVENRWTGFGFMPVSRTRDPSRDRPAAW</sequence>
<organism evidence="1 2">
    <name type="scientific">Microvenator marinus</name>
    <dbReference type="NCBI Taxonomy" id="2600177"/>
    <lineage>
        <taxon>Bacteria</taxon>
        <taxon>Deltaproteobacteria</taxon>
        <taxon>Bradymonadales</taxon>
        <taxon>Microvenatoraceae</taxon>
        <taxon>Microvenator</taxon>
    </lineage>
</organism>
<dbReference type="RefSeq" id="WP_146960178.1">
    <property type="nucleotide sequence ID" value="NZ_CP042467.1"/>
</dbReference>
<dbReference type="AlphaFoldDB" id="A0A5B8XRF3"/>
<dbReference type="EMBL" id="CP042467">
    <property type="protein sequence ID" value="QED28075.1"/>
    <property type="molecule type" value="Genomic_DNA"/>
</dbReference>
<proteinExistence type="predicted"/>
<dbReference type="KEGG" id="bbae:FRD01_12685"/>
<gene>
    <name evidence="1" type="ORF">FRD01_12685</name>
</gene>
<reference evidence="1 2" key="1">
    <citation type="submission" date="2019-08" db="EMBL/GenBank/DDBJ databases">
        <authorList>
            <person name="Liang Q."/>
        </authorList>
    </citation>
    <scope>NUCLEOTIDE SEQUENCE [LARGE SCALE GENOMIC DNA]</scope>
    <source>
        <strain evidence="1 2">V1718</strain>
    </source>
</reference>
<name>A0A5B8XRF3_9DELT</name>
<keyword evidence="2" id="KW-1185">Reference proteome</keyword>
<protein>
    <submittedName>
        <fullName evidence="1">Uncharacterized protein</fullName>
    </submittedName>
</protein>
<evidence type="ECO:0000313" key="1">
    <source>
        <dbReference type="EMBL" id="QED28075.1"/>
    </source>
</evidence>
<dbReference type="OrthoDB" id="1707115at2"/>